<accession>A0AAD1S6G0</accession>
<proteinExistence type="predicted"/>
<feature type="compositionally biased region" description="Basic and acidic residues" evidence="1">
    <location>
        <begin position="1"/>
        <end position="12"/>
    </location>
</feature>
<sequence length="129" mass="15058">MAAQRRPQERTAHSKPSSPHQGNLDWLCKRFWDMLHSRGMTYYHEETMVSSWIRPAARCSHYRRKLQAFNAAIRQRRFQKSLRRERAPCHPNASSFLLTHKSRPTIQAPQACTNIRRSTIQLTTANAAT</sequence>
<evidence type="ECO:0000313" key="2">
    <source>
        <dbReference type="EMBL" id="CAH2293091.1"/>
    </source>
</evidence>
<gene>
    <name evidence="2" type="ORF">PECUL_23A015035</name>
</gene>
<dbReference type="EMBL" id="OW240916">
    <property type="protein sequence ID" value="CAH2293091.1"/>
    <property type="molecule type" value="Genomic_DNA"/>
</dbReference>
<dbReference type="AlphaFoldDB" id="A0AAD1S6G0"/>
<evidence type="ECO:0000256" key="1">
    <source>
        <dbReference type="SAM" id="MobiDB-lite"/>
    </source>
</evidence>
<protein>
    <submittedName>
        <fullName evidence="2">---NA</fullName>
    </submittedName>
</protein>
<evidence type="ECO:0000313" key="3">
    <source>
        <dbReference type="Proteomes" id="UP001295444"/>
    </source>
</evidence>
<feature type="region of interest" description="Disordered" evidence="1">
    <location>
        <begin position="1"/>
        <end position="21"/>
    </location>
</feature>
<name>A0AAD1S6G0_PELCU</name>
<keyword evidence="3" id="KW-1185">Reference proteome</keyword>
<organism evidence="2 3">
    <name type="scientific">Pelobates cultripes</name>
    <name type="common">Western spadefoot toad</name>
    <dbReference type="NCBI Taxonomy" id="61616"/>
    <lineage>
        <taxon>Eukaryota</taxon>
        <taxon>Metazoa</taxon>
        <taxon>Chordata</taxon>
        <taxon>Craniata</taxon>
        <taxon>Vertebrata</taxon>
        <taxon>Euteleostomi</taxon>
        <taxon>Amphibia</taxon>
        <taxon>Batrachia</taxon>
        <taxon>Anura</taxon>
        <taxon>Pelobatoidea</taxon>
        <taxon>Pelobatidae</taxon>
        <taxon>Pelobates</taxon>
    </lineage>
</organism>
<feature type="non-terminal residue" evidence="2">
    <location>
        <position position="129"/>
    </location>
</feature>
<reference evidence="2" key="1">
    <citation type="submission" date="2022-03" db="EMBL/GenBank/DDBJ databases">
        <authorList>
            <person name="Alioto T."/>
            <person name="Alioto T."/>
            <person name="Gomez Garrido J."/>
        </authorList>
    </citation>
    <scope>NUCLEOTIDE SEQUENCE</scope>
</reference>
<dbReference type="Proteomes" id="UP001295444">
    <property type="component" value="Chromosome 05"/>
</dbReference>